<keyword evidence="2" id="KW-1185">Reference proteome</keyword>
<dbReference type="InterPro" id="IPR021848">
    <property type="entry name" value="HODM_asu-like"/>
</dbReference>
<gene>
    <name evidence="1" type="ORF">PHLCEN_2v2249</name>
</gene>
<sequence length="169" mass="19041">MSRFFRRLPVDKPVVRNNYSFQVIGRADGADPFDPEELSWAKAMKGDEDVEDGKPGFLRSQGANEASMASLDSKTEPVDPALIRLRVERQTLRRLPRTGAIVFTIRVYMTPLEELVKEPDVPGRMASAIRSWPDDVARYKARPVFESMLGYLDACHAEQVEGETIVKSI</sequence>
<dbReference type="Pfam" id="PF11927">
    <property type="entry name" value="HODM_asu-like"/>
    <property type="match status" value="1"/>
</dbReference>
<comment type="caution">
    <text evidence="1">The sequence shown here is derived from an EMBL/GenBank/DDBJ whole genome shotgun (WGS) entry which is preliminary data.</text>
</comment>
<dbReference type="OrthoDB" id="497541at2759"/>
<dbReference type="Proteomes" id="UP000186601">
    <property type="component" value="Unassembled WGS sequence"/>
</dbReference>
<dbReference type="AlphaFoldDB" id="A0A2R6RPR2"/>
<accession>A0A2R6RPR2</accession>
<dbReference type="STRING" id="98765.A0A2R6RPR2"/>
<organism evidence="1 2">
    <name type="scientific">Hermanssonia centrifuga</name>
    <dbReference type="NCBI Taxonomy" id="98765"/>
    <lineage>
        <taxon>Eukaryota</taxon>
        <taxon>Fungi</taxon>
        <taxon>Dikarya</taxon>
        <taxon>Basidiomycota</taxon>
        <taxon>Agaricomycotina</taxon>
        <taxon>Agaricomycetes</taxon>
        <taxon>Polyporales</taxon>
        <taxon>Meruliaceae</taxon>
        <taxon>Hermanssonia</taxon>
    </lineage>
</organism>
<protein>
    <submittedName>
        <fullName evidence="1">Uncharacterized protein</fullName>
    </submittedName>
</protein>
<name>A0A2R6RPR2_9APHY</name>
<evidence type="ECO:0000313" key="1">
    <source>
        <dbReference type="EMBL" id="PSS32007.1"/>
    </source>
</evidence>
<proteinExistence type="predicted"/>
<evidence type="ECO:0000313" key="2">
    <source>
        <dbReference type="Proteomes" id="UP000186601"/>
    </source>
</evidence>
<reference evidence="1 2" key="1">
    <citation type="submission" date="2018-02" db="EMBL/GenBank/DDBJ databases">
        <title>Genome sequence of the basidiomycete white-rot fungus Phlebia centrifuga.</title>
        <authorList>
            <person name="Granchi Z."/>
            <person name="Peng M."/>
            <person name="de Vries R.P."/>
            <person name="Hilden K."/>
            <person name="Makela M.R."/>
            <person name="Grigoriev I."/>
            <person name="Riley R."/>
        </authorList>
    </citation>
    <scope>NUCLEOTIDE SEQUENCE [LARGE SCALE GENOMIC DNA]</scope>
    <source>
        <strain evidence="1 2">FBCC195</strain>
    </source>
</reference>
<dbReference type="EMBL" id="MLYV02000207">
    <property type="protein sequence ID" value="PSS32007.1"/>
    <property type="molecule type" value="Genomic_DNA"/>
</dbReference>